<protein>
    <submittedName>
        <fullName evidence="1">Uncharacterized protein</fullName>
    </submittedName>
</protein>
<evidence type="ECO:0000313" key="1">
    <source>
        <dbReference type="EMBL" id="QJW83514.1"/>
    </source>
</evidence>
<accession>A0ABX6P0E0</accession>
<gene>
    <name evidence="1" type="ORF">HK414_03200</name>
</gene>
<dbReference type="Proteomes" id="UP000500826">
    <property type="component" value="Chromosome"/>
</dbReference>
<name>A0ABX6P0E0_9BURK</name>
<organism evidence="1 2">
    <name type="scientific">Ramlibacter terrae</name>
    <dbReference type="NCBI Taxonomy" id="2732511"/>
    <lineage>
        <taxon>Bacteria</taxon>
        <taxon>Pseudomonadati</taxon>
        <taxon>Pseudomonadota</taxon>
        <taxon>Betaproteobacteria</taxon>
        <taxon>Burkholderiales</taxon>
        <taxon>Comamonadaceae</taxon>
        <taxon>Ramlibacter</taxon>
    </lineage>
</organism>
<reference evidence="1 2" key="1">
    <citation type="submission" date="2020-05" db="EMBL/GenBank/DDBJ databases">
        <title>Ramlibacter rhizophilus sp. nov., isolated from rhizosphere soil of national flower Mugunghwa from South Korea.</title>
        <authorList>
            <person name="Zheng-Fei Y."/>
            <person name="Huan T."/>
        </authorList>
    </citation>
    <scope>NUCLEOTIDE SEQUENCE [LARGE SCALE GENOMIC DNA]</scope>
    <source>
        <strain evidence="1 2">H242</strain>
    </source>
</reference>
<dbReference type="EMBL" id="CP053418">
    <property type="protein sequence ID" value="QJW83514.1"/>
    <property type="molecule type" value="Genomic_DNA"/>
</dbReference>
<evidence type="ECO:0000313" key="2">
    <source>
        <dbReference type="Proteomes" id="UP000500826"/>
    </source>
</evidence>
<sequence>MPATEVKTSRPARCMFTEVELVICRSMGTVSTAPIVAPPSPANAREKYALNCQLLRSVVL</sequence>
<proteinExistence type="predicted"/>
<keyword evidence="2" id="KW-1185">Reference proteome</keyword>